<dbReference type="InterPro" id="IPR035979">
    <property type="entry name" value="RBD_domain_sf"/>
</dbReference>
<feature type="domain" description="RRM" evidence="2">
    <location>
        <begin position="1"/>
        <end position="72"/>
    </location>
</feature>
<dbReference type="InterPro" id="IPR050907">
    <property type="entry name" value="SRSF"/>
</dbReference>
<name>A0A183TK30_SCHSO</name>
<accession>A0A183TK30</accession>
<dbReference type="SMART" id="SM00360">
    <property type="entry name" value="RRM"/>
    <property type="match status" value="1"/>
</dbReference>
<dbReference type="Gene3D" id="3.30.70.330">
    <property type="match status" value="1"/>
</dbReference>
<dbReference type="GO" id="GO:0003723">
    <property type="term" value="F:RNA binding"/>
    <property type="evidence" value="ECO:0007669"/>
    <property type="project" value="UniProtKB-UniRule"/>
</dbReference>
<evidence type="ECO:0000256" key="1">
    <source>
        <dbReference type="PROSITE-ProRule" id="PRU00176"/>
    </source>
</evidence>
<dbReference type="PROSITE" id="PS50102">
    <property type="entry name" value="RRM"/>
    <property type="match status" value="1"/>
</dbReference>
<protein>
    <submittedName>
        <fullName evidence="3">RRM domain-containing protein</fullName>
    </submittedName>
</protein>
<dbReference type="InterPro" id="IPR012677">
    <property type="entry name" value="Nucleotide-bd_a/b_plait_sf"/>
</dbReference>
<dbReference type="InterPro" id="IPR000504">
    <property type="entry name" value="RRM_dom"/>
</dbReference>
<dbReference type="Pfam" id="PF00076">
    <property type="entry name" value="RRM_1"/>
    <property type="match status" value="1"/>
</dbReference>
<reference evidence="3" key="1">
    <citation type="submission" date="2016-06" db="UniProtKB">
        <authorList>
            <consortium name="WormBaseParasite"/>
        </authorList>
    </citation>
    <scope>IDENTIFICATION</scope>
</reference>
<sequence length="76" mass="8478">LYIGGLSASVEKEDLMRELGKFGAIGDVWLARNPPGFAFVEFEKAADAEKAVRALDGITVCDSRLRVEFSPDYRRR</sequence>
<evidence type="ECO:0000313" key="3">
    <source>
        <dbReference type="WBParaSite" id="SSLN_0001747001-mRNA-1"/>
    </source>
</evidence>
<evidence type="ECO:0000259" key="2">
    <source>
        <dbReference type="PROSITE" id="PS50102"/>
    </source>
</evidence>
<dbReference type="SUPFAM" id="SSF54928">
    <property type="entry name" value="RNA-binding domain, RBD"/>
    <property type="match status" value="1"/>
</dbReference>
<dbReference type="PANTHER" id="PTHR23147">
    <property type="entry name" value="SERINE/ARGININE RICH SPLICING FACTOR"/>
    <property type="match status" value="1"/>
</dbReference>
<proteinExistence type="predicted"/>
<organism evidence="3">
    <name type="scientific">Schistocephalus solidus</name>
    <name type="common">Tapeworm</name>
    <dbReference type="NCBI Taxonomy" id="70667"/>
    <lineage>
        <taxon>Eukaryota</taxon>
        <taxon>Metazoa</taxon>
        <taxon>Spiralia</taxon>
        <taxon>Lophotrochozoa</taxon>
        <taxon>Platyhelminthes</taxon>
        <taxon>Cestoda</taxon>
        <taxon>Eucestoda</taxon>
        <taxon>Diphyllobothriidea</taxon>
        <taxon>Diphyllobothriidae</taxon>
        <taxon>Schistocephalus</taxon>
    </lineage>
</organism>
<dbReference type="AlphaFoldDB" id="A0A183TK30"/>
<keyword evidence="1" id="KW-0694">RNA-binding</keyword>
<dbReference type="WBParaSite" id="SSLN_0001747001-mRNA-1">
    <property type="protein sequence ID" value="SSLN_0001747001-mRNA-1"/>
    <property type="gene ID" value="SSLN_0001747001"/>
</dbReference>